<gene>
    <name evidence="1" type="ORF">RISK_001835</name>
</gene>
<dbReference type="EMBL" id="LECT01000016">
    <property type="protein sequence ID" value="KLU05984.1"/>
    <property type="molecule type" value="Genomic_DNA"/>
</dbReference>
<evidence type="ECO:0000313" key="2">
    <source>
        <dbReference type="Proteomes" id="UP000036367"/>
    </source>
</evidence>
<protein>
    <submittedName>
        <fullName evidence="1">Uncharacterized protein</fullName>
    </submittedName>
</protein>
<dbReference type="STRING" id="595434.RISK_001835"/>
<comment type="caution">
    <text evidence="1">The sequence shown here is derived from an EMBL/GenBank/DDBJ whole genome shotgun (WGS) entry which is preliminary data.</text>
</comment>
<reference evidence="1" key="1">
    <citation type="submission" date="2015-05" db="EMBL/GenBank/DDBJ databases">
        <title>Permanent draft genome of Rhodopirellula islandicus K833.</title>
        <authorList>
            <person name="Kizina J."/>
            <person name="Richter M."/>
            <person name="Glockner F.O."/>
            <person name="Harder J."/>
        </authorList>
    </citation>
    <scope>NUCLEOTIDE SEQUENCE [LARGE SCALE GENOMIC DNA]</scope>
    <source>
        <strain evidence="1">K833</strain>
    </source>
</reference>
<evidence type="ECO:0000313" key="1">
    <source>
        <dbReference type="EMBL" id="KLU05984.1"/>
    </source>
</evidence>
<name>A0A0J1EKD1_RHOIS</name>
<dbReference type="AlphaFoldDB" id="A0A0J1EKD1"/>
<keyword evidence="2" id="KW-1185">Reference proteome</keyword>
<dbReference type="Proteomes" id="UP000036367">
    <property type="component" value="Unassembled WGS sequence"/>
</dbReference>
<sequence>MTVPNHVVDLEASIVRSLRFWVSGQRCLDKRCRSGESEQWALAGHTLVPRFRKRPIGEFSLSRD</sequence>
<proteinExistence type="predicted"/>
<organism evidence="1 2">
    <name type="scientific">Rhodopirellula islandica</name>
    <dbReference type="NCBI Taxonomy" id="595434"/>
    <lineage>
        <taxon>Bacteria</taxon>
        <taxon>Pseudomonadati</taxon>
        <taxon>Planctomycetota</taxon>
        <taxon>Planctomycetia</taxon>
        <taxon>Pirellulales</taxon>
        <taxon>Pirellulaceae</taxon>
        <taxon>Rhodopirellula</taxon>
    </lineage>
</organism>
<accession>A0A0J1EKD1</accession>